<evidence type="ECO:0000256" key="1">
    <source>
        <dbReference type="SAM" id="SignalP"/>
    </source>
</evidence>
<protein>
    <submittedName>
        <fullName evidence="3">Putative secreted protein</fullName>
    </submittedName>
</protein>
<reference evidence="4" key="1">
    <citation type="submission" date="2016-09" db="EMBL/GenBank/DDBJ databases">
        <authorList>
            <person name="Wibberg D."/>
        </authorList>
    </citation>
    <scope>NUCLEOTIDE SEQUENCE [LARGE SCALE GENOMIC DNA]</scope>
</reference>
<proteinExistence type="predicted"/>
<evidence type="ECO:0000313" key="4">
    <source>
        <dbReference type="Proteomes" id="UP000184085"/>
    </source>
</evidence>
<organism evidence="3 4">
    <name type="scientific">Donghicola eburneus</name>
    <dbReference type="NCBI Taxonomy" id="393278"/>
    <lineage>
        <taxon>Bacteria</taxon>
        <taxon>Pseudomonadati</taxon>
        <taxon>Pseudomonadota</taxon>
        <taxon>Alphaproteobacteria</taxon>
        <taxon>Rhodobacterales</taxon>
        <taxon>Roseobacteraceae</taxon>
        <taxon>Donghicola</taxon>
    </lineage>
</organism>
<dbReference type="EMBL" id="FMJB01000064">
    <property type="protein sequence ID" value="SCM69375.1"/>
    <property type="molecule type" value="Genomic_DNA"/>
</dbReference>
<name>A0A1M4N611_9RHOB</name>
<accession>A0A1M4N611</accession>
<evidence type="ECO:0000313" key="3">
    <source>
        <dbReference type="EMBL" id="SCM69375.1"/>
    </source>
</evidence>
<keyword evidence="4" id="KW-1185">Reference proteome</keyword>
<keyword evidence="1" id="KW-0732">Signal</keyword>
<gene>
    <name evidence="3" type="ORF">KARMA_3613</name>
</gene>
<feature type="domain" description="DUF7282" evidence="2">
    <location>
        <begin position="38"/>
        <end position="144"/>
    </location>
</feature>
<sequence>MLSLNREDFSLKTFLIAAAAASITATTAFAAGHGMAPMVDAADQSVSNGVVSASKVMAPANGWMVVHRTDSEMKPGPVVGYAPLREGENTDVAAILQEDVATGDMLMLMVHGEDGGMSTGVFEYTLGAKEDGPIKVDDALVMKVITAQ</sequence>
<feature type="signal peptide" evidence="1">
    <location>
        <begin position="1"/>
        <end position="30"/>
    </location>
</feature>
<feature type="chain" id="PRO_5009906808" evidence="1">
    <location>
        <begin position="31"/>
        <end position="148"/>
    </location>
</feature>
<dbReference type="Proteomes" id="UP000184085">
    <property type="component" value="Unassembled WGS sequence"/>
</dbReference>
<dbReference type="InterPro" id="IPR055706">
    <property type="entry name" value="Slg1/2_DUF7282"/>
</dbReference>
<dbReference type="AlphaFoldDB" id="A0A1M4N611"/>
<evidence type="ECO:0000259" key="2">
    <source>
        <dbReference type="Pfam" id="PF23951"/>
    </source>
</evidence>
<dbReference type="Pfam" id="PF23951">
    <property type="entry name" value="DUF7282"/>
    <property type="match status" value="1"/>
</dbReference>